<keyword evidence="4 6" id="KW-1133">Transmembrane helix</keyword>
<dbReference type="PANTHER" id="PTHR30250:SF11">
    <property type="entry name" value="O-ANTIGEN TRANSPORTER-RELATED"/>
    <property type="match status" value="1"/>
</dbReference>
<dbReference type="InterPro" id="IPR050833">
    <property type="entry name" value="Poly_Biosynth_Transport"/>
</dbReference>
<keyword evidence="8" id="KW-1185">Reference proteome</keyword>
<keyword evidence="5 6" id="KW-0472">Membrane</keyword>
<feature type="transmembrane region" description="Helical" evidence="6">
    <location>
        <begin position="211"/>
        <end position="232"/>
    </location>
</feature>
<feature type="transmembrane region" description="Helical" evidence="6">
    <location>
        <begin position="85"/>
        <end position="105"/>
    </location>
</feature>
<evidence type="ECO:0000256" key="1">
    <source>
        <dbReference type="ARBA" id="ARBA00004651"/>
    </source>
</evidence>
<comment type="caution">
    <text evidence="7">The sequence shown here is derived from an EMBL/GenBank/DDBJ whole genome shotgun (WGS) entry which is preliminary data.</text>
</comment>
<comment type="subcellular location">
    <subcellularLocation>
        <location evidence="1">Cell membrane</location>
        <topology evidence="1">Multi-pass membrane protein</topology>
    </subcellularLocation>
</comment>
<evidence type="ECO:0000256" key="6">
    <source>
        <dbReference type="SAM" id="Phobius"/>
    </source>
</evidence>
<feature type="transmembrane region" description="Helical" evidence="6">
    <location>
        <begin position="44"/>
        <end position="64"/>
    </location>
</feature>
<keyword evidence="2" id="KW-1003">Cell membrane</keyword>
<gene>
    <name evidence="7" type="ORF">FB551_2580</name>
</gene>
<dbReference type="PANTHER" id="PTHR30250">
    <property type="entry name" value="PST FAMILY PREDICTED COLANIC ACID TRANSPORTER"/>
    <property type="match status" value="1"/>
</dbReference>
<dbReference type="AlphaFoldDB" id="A0A543EMV6"/>
<sequence>MKHKIKAFKNMLLMSAPEYIAGFSVFVILIFFSKKASLAEIGELTFANTVGQLVSSVLAVALLTTMRRDFVLKTKLRDKYAISLYIIRILISLSIFIISFVLLELDIFSEIVLLMIVSRGIDSLSETYYYTLLSKEEILKFSILKSMHYISLISFVFLGIYKGFDLHQISYIFLFNSIIWCLVNFILLFFEKGIAKKIIFLDTYQTDLFKRTLPLLMSSTIYLLSARLNLFIVKKICSPEDFGLFSIIITILGIFSIFTSAISSFLINKQVEWYKVSLHRLKINSIKLAVPLFAAGLVILLISYFVSDYINYLFKNFDMNHLWLLKLSLISILVYFIQIPYNYLFTVMDKNKVALYFSVFMIVVAALLYYPFTFYFGLTGSVIAFLGYNILWCGSLFGISMYIINKQILKGNE</sequence>
<name>A0A543EMV6_9FLAO</name>
<dbReference type="Proteomes" id="UP000316437">
    <property type="component" value="Unassembled WGS sequence"/>
</dbReference>
<evidence type="ECO:0000256" key="4">
    <source>
        <dbReference type="ARBA" id="ARBA00022989"/>
    </source>
</evidence>
<feature type="transmembrane region" description="Helical" evidence="6">
    <location>
        <begin position="288"/>
        <end position="310"/>
    </location>
</feature>
<organism evidence="7 8">
    <name type="scientific">Chryseobacterium aquifrigidense</name>
    <dbReference type="NCBI Taxonomy" id="558021"/>
    <lineage>
        <taxon>Bacteria</taxon>
        <taxon>Pseudomonadati</taxon>
        <taxon>Bacteroidota</taxon>
        <taxon>Flavobacteriia</taxon>
        <taxon>Flavobacteriales</taxon>
        <taxon>Weeksellaceae</taxon>
        <taxon>Chryseobacterium group</taxon>
        <taxon>Chryseobacterium</taxon>
    </lineage>
</organism>
<protein>
    <submittedName>
        <fullName evidence="7">O-antigen/teichoic acid export membrane protein</fullName>
    </submittedName>
</protein>
<evidence type="ECO:0000313" key="7">
    <source>
        <dbReference type="EMBL" id="TQM22859.1"/>
    </source>
</evidence>
<dbReference type="GO" id="GO:0005886">
    <property type="term" value="C:plasma membrane"/>
    <property type="evidence" value="ECO:0007669"/>
    <property type="project" value="UniProtKB-SubCell"/>
</dbReference>
<evidence type="ECO:0000256" key="2">
    <source>
        <dbReference type="ARBA" id="ARBA00022475"/>
    </source>
</evidence>
<feature type="transmembrane region" description="Helical" evidence="6">
    <location>
        <begin position="322"/>
        <end position="341"/>
    </location>
</feature>
<feature type="transmembrane region" description="Helical" evidence="6">
    <location>
        <begin position="378"/>
        <end position="404"/>
    </location>
</feature>
<feature type="transmembrane region" description="Helical" evidence="6">
    <location>
        <begin position="353"/>
        <end position="372"/>
    </location>
</feature>
<proteinExistence type="predicted"/>
<evidence type="ECO:0000256" key="5">
    <source>
        <dbReference type="ARBA" id="ARBA00023136"/>
    </source>
</evidence>
<reference evidence="7 8" key="1">
    <citation type="submission" date="2019-06" db="EMBL/GenBank/DDBJ databases">
        <title>Sorghum-associated microbial communities from plants grown in Nebraska, USA.</title>
        <authorList>
            <person name="Schachtman D."/>
        </authorList>
    </citation>
    <scope>NUCLEOTIDE SEQUENCE [LARGE SCALE GENOMIC DNA]</scope>
    <source>
        <strain evidence="7 8">110</strain>
    </source>
</reference>
<feature type="transmembrane region" description="Helical" evidence="6">
    <location>
        <begin position="244"/>
        <end position="267"/>
    </location>
</feature>
<feature type="transmembrane region" description="Helical" evidence="6">
    <location>
        <begin position="170"/>
        <end position="190"/>
    </location>
</feature>
<evidence type="ECO:0000313" key="8">
    <source>
        <dbReference type="Proteomes" id="UP000316437"/>
    </source>
</evidence>
<feature type="transmembrane region" description="Helical" evidence="6">
    <location>
        <begin position="12"/>
        <end position="32"/>
    </location>
</feature>
<keyword evidence="3 6" id="KW-0812">Transmembrane</keyword>
<accession>A0A543EMV6</accession>
<dbReference type="EMBL" id="VFPD01000001">
    <property type="protein sequence ID" value="TQM22859.1"/>
    <property type="molecule type" value="Genomic_DNA"/>
</dbReference>
<dbReference type="RefSeq" id="WP_142017752.1">
    <property type="nucleotide sequence ID" value="NZ_VFPD01000001.1"/>
</dbReference>
<evidence type="ECO:0000256" key="3">
    <source>
        <dbReference type="ARBA" id="ARBA00022692"/>
    </source>
</evidence>